<keyword evidence="3" id="KW-0597">Phosphoprotein</keyword>
<keyword evidence="5" id="KW-0732">Signal</keyword>
<dbReference type="Gene3D" id="2.60.40.2380">
    <property type="match status" value="1"/>
</dbReference>
<dbReference type="RefSeq" id="WP_137395274.1">
    <property type="nucleotide sequence ID" value="NZ_CP124734.1"/>
</dbReference>
<dbReference type="InterPro" id="IPR003594">
    <property type="entry name" value="HATPase_dom"/>
</dbReference>
<dbReference type="Gene3D" id="3.30.565.10">
    <property type="entry name" value="Histidine kinase-like ATPase, C-terminal domain"/>
    <property type="match status" value="1"/>
</dbReference>
<dbReference type="PROSITE" id="PS50109">
    <property type="entry name" value="HIS_KIN"/>
    <property type="match status" value="1"/>
</dbReference>
<dbReference type="PRINTS" id="PR00344">
    <property type="entry name" value="BCTRLSENSOR"/>
</dbReference>
<dbReference type="InterPro" id="IPR011622">
    <property type="entry name" value="7TMR_DISM_rcpt_extracell_dom2"/>
</dbReference>
<evidence type="ECO:0000313" key="7">
    <source>
        <dbReference type="EMBL" id="WHA43350.1"/>
    </source>
</evidence>
<evidence type="ECO:0000256" key="5">
    <source>
        <dbReference type="SAM" id="SignalP"/>
    </source>
</evidence>
<dbReference type="EC" id="2.7.13.3" evidence="2"/>
<feature type="chain" id="PRO_5042145510" description="histidine kinase" evidence="5">
    <location>
        <begin position="24"/>
        <end position="690"/>
    </location>
</feature>
<gene>
    <name evidence="7" type="ORF">CFBP5477_019110</name>
</gene>
<feature type="signal peptide" evidence="5">
    <location>
        <begin position="1"/>
        <end position="23"/>
    </location>
</feature>
<comment type="catalytic activity">
    <reaction evidence="1">
        <text>ATP + protein L-histidine = ADP + protein N-phospho-L-histidine.</text>
        <dbReference type="EC" id="2.7.13.3"/>
    </reaction>
</comment>
<sequence>MSIFRFVLSTCLALFAGVTMVMANDDDQSSPVFQLHLPLEKTISLDGFIDVAFVDEPSENLLLDSATRFRHLSGHDVNLGFVRTSVWMRFRIALPPEAVEAADLLLSIKPNFTDELNAYVGKQKAHMTKQDFERFELGDHAPREETISNTLANILPLKLYPGETTVVYLRARNHDASLNVSAELISPQHYLYWTLIQNTVQGAWFGGMTILLAIQFFFYYFDRKKFYILLAADILAVSCTYFGSLGFARFLLFNQGGLGNDFFTSASSWFGLTAGSLSFSAILELRKRYPRLHYFFCFAALAGIVGVFCVFAGVNRYFILLAGPLILLLTTFAMSVALLDLIRTPGAQQGLNFSAFVLLWAGLIATNGQRYGVLSLPSWVASFYAITSIIHFTLLTGSLAVRLRNAETSARDADRRALLAAGAAEQHAIDLVTERTKELRAATLVAETALRAELEAQEQQVRFMEVISHQYRTPLGIIRTNLESVRLTLSKKDAANRQRLDRANIGITRLVEVLEVNLTRSRVQGLAYKPSFKETSVSDVINSAVSSATDLFQGAELTVTSEPGSERAKIYADAEMLRLAILNLLENAFKFSAPVGSTSIWLEVRVIDDQLQVQVRDRGIGIEHEDVEKLILERTRGKNASHIQGSGVGLALVKRTVDVHRGKVAFASLPGGGTSATISLPLTAAHRPPF</sequence>
<dbReference type="Gene3D" id="1.10.287.130">
    <property type="match status" value="1"/>
</dbReference>
<reference evidence="7" key="1">
    <citation type="submission" date="2023-05" db="EMBL/GenBank/DDBJ databases">
        <title>Complete genome sequence of Agrobacterium larrymoorei CFBP5477.</title>
        <authorList>
            <person name="Yen H.-C."/>
            <person name="Chou L."/>
            <person name="Lin Y.-C."/>
            <person name="Lai E.-M."/>
            <person name="Kuo C.-H."/>
        </authorList>
    </citation>
    <scope>NUCLEOTIDE SEQUENCE</scope>
    <source>
        <strain evidence="7">CFBP5477</strain>
    </source>
</reference>
<dbReference type="EMBL" id="CP124734">
    <property type="protein sequence ID" value="WHA43350.1"/>
    <property type="molecule type" value="Genomic_DNA"/>
</dbReference>
<evidence type="ECO:0000256" key="4">
    <source>
        <dbReference type="SAM" id="Phobius"/>
    </source>
</evidence>
<keyword evidence="7" id="KW-0418">Kinase</keyword>
<dbReference type="Proteomes" id="UP000298664">
    <property type="component" value="Chromosome Linear"/>
</dbReference>
<dbReference type="AlphaFoldDB" id="A0AAF0HEY5"/>
<dbReference type="PANTHER" id="PTHR43547">
    <property type="entry name" value="TWO-COMPONENT HISTIDINE KINASE"/>
    <property type="match status" value="1"/>
</dbReference>
<feature type="transmembrane region" description="Helical" evidence="4">
    <location>
        <begin position="319"/>
        <end position="339"/>
    </location>
</feature>
<name>A0AAF0HEY5_9HYPH</name>
<feature type="transmembrane region" description="Helical" evidence="4">
    <location>
        <begin position="381"/>
        <end position="401"/>
    </location>
</feature>
<dbReference type="CDD" id="cd00082">
    <property type="entry name" value="HisKA"/>
    <property type="match status" value="1"/>
</dbReference>
<dbReference type="PANTHER" id="PTHR43547:SF2">
    <property type="entry name" value="HYBRID SIGNAL TRANSDUCTION HISTIDINE KINASE C"/>
    <property type="match status" value="1"/>
</dbReference>
<dbReference type="InterPro" id="IPR005467">
    <property type="entry name" value="His_kinase_dom"/>
</dbReference>
<dbReference type="SMART" id="SM00387">
    <property type="entry name" value="HATPase_c"/>
    <property type="match status" value="1"/>
</dbReference>
<accession>A0AAF0HEY5</accession>
<dbReference type="InterPro" id="IPR036890">
    <property type="entry name" value="HATPase_C_sf"/>
</dbReference>
<dbReference type="Pfam" id="PF02518">
    <property type="entry name" value="HATPase_c"/>
    <property type="match status" value="1"/>
</dbReference>
<proteinExistence type="predicted"/>
<feature type="transmembrane region" description="Helical" evidence="4">
    <location>
        <begin position="202"/>
        <end position="221"/>
    </location>
</feature>
<dbReference type="Pfam" id="PF07696">
    <property type="entry name" value="7TMR-DISMED2"/>
    <property type="match status" value="1"/>
</dbReference>
<feature type="domain" description="Histidine kinase" evidence="6">
    <location>
        <begin position="466"/>
        <end position="684"/>
    </location>
</feature>
<evidence type="ECO:0000256" key="2">
    <source>
        <dbReference type="ARBA" id="ARBA00012438"/>
    </source>
</evidence>
<organism evidence="7 8">
    <name type="scientific">Agrobacterium larrymoorei</name>
    <dbReference type="NCBI Taxonomy" id="160699"/>
    <lineage>
        <taxon>Bacteria</taxon>
        <taxon>Pseudomonadati</taxon>
        <taxon>Pseudomonadota</taxon>
        <taxon>Alphaproteobacteria</taxon>
        <taxon>Hyphomicrobiales</taxon>
        <taxon>Rhizobiaceae</taxon>
        <taxon>Rhizobium/Agrobacterium group</taxon>
        <taxon>Agrobacterium</taxon>
    </lineage>
</organism>
<evidence type="ECO:0000313" key="8">
    <source>
        <dbReference type="Proteomes" id="UP000298664"/>
    </source>
</evidence>
<dbReference type="InterPro" id="IPR004358">
    <property type="entry name" value="Sig_transdc_His_kin-like_C"/>
</dbReference>
<keyword evidence="4" id="KW-0472">Membrane</keyword>
<dbReference type="SUPFAM" id="SSF55874">
    <property type="entry name" value="ATPase domain of HSP90 chaperone/DNA topoisomerase II/histidine kinase"/>
    <property type="match status" value="1"/>
</dbReference>
<feature type="transmembrane region" description="Helical" evidence="4">
    <location>
        <begin position="228"/>
        <end position="248"/>
    </location>
</feature>
<feature type="transmembrane region" description="Helical" evidence="4">
    <location>
        <begin position="292"/>
        <end position="313"/>
    </location>
</feature>
<evidence type="ECO:0000256" key="3">
    <source>
        <dbReference type="ARBA" id="ARBA00022553"/>
    </source>
</evidence>
<dbReference type="InterPro" id="IPR036097">
    <property type="entry name" value="HisK_dim/P_sf"/>
</dbReference>
<dbReference type="SUPFAM" id="SSF47384">
    <property type="entry name" value="Homodimeric domain of signal transducing histidine kinase"/>
    <property type="match status" value="1"/>
</dbReference>
<feature type="transmembrane region" description="Helical" evidence="4">
    <location>
        <begin position="268"/>
        <end position="285"/>
    </location>
</feature>
<keyword evidence="7" id="KW-0808">Transferase</keyword>
<feature type="transmembrane region" description="Helical" evidence="4">
    <location>
        <begin position="351"/>
        <end position="369"/>
    </location>
</feature>
<evidence type="ECO:0000256" key="1">
    <source>
        <dbReference type="ARBA" id="ARBA00000085"/>
    </source>
</evidence>
<protein>
    <recommendedName>
        <fullName evidence="2">histidine kinase</fullName>
        <ecNumber evidence="2">2.7.13.3</ecNumber>
    </recommendedName>
</protein>
<evidence type="ECO:0000259" key="6">
    <source>
        <dbReference type="PROSITE" id="PS50109"/>
    </source>
</evidence>
<keyword evidence="4" id="KW-0812">Transmembrane</keyword>
<dbReference type="InterPro" id="IPR003661">
    <property type="entry name" value="HisK_dim/P_dom"/>
</dbReference>
<keyword evidence="4" id="KW-1133">Transmembrane helix</keyword>
<dbReference type="GO" id="GO:0000155">
    <property type="term" value="F:phosphorelay sensor kinase activity"/>
    <property type="evidence" value="ECO:0007669"/>
    <property type="project" value="InterPro"/>
</dbReference>